<sequence>MTTTAGRGDATPGLVARSSTTLVRFARDQPVSVIVSAVLVLVAVLSGSVVRGPSDALRDLIGAGVDDRSSAHAWIATLGSVLFSGSLPELVTTVIAVLVLVGAAERRIGWQRTIVAYLATGVVATVIGVAVQAIGIGLGEVWALTVAYDTTLHPFTPALGTIMAASAFAGPLWRRRIRLIGFASITTFLLYDGHPSGLYALAGAAAGLLLGRIMRPTDRHVERPWTRSSHHEARVLLSTLVAITALGPVVTLLTRSPIGALAPLGELFGSALPLRHTAALCRFQADTDCTRDLALGGLHGPGTIALSLLPLLTLLVCASLIRRGRRLAVRVAAIVNALLAVLAAVYYGILPLTAQTTPALPGHLVERLFLALLSVVAPLSVAVVLVVFLHHFTVRTPRVVARQFGWTVGSTFVALVVFYVSTGYLGRDRFTPAISFPGLLLSAPERFIPVGFLGLHRLGPVPDDGPLRVVFESVGPVFWLVVIAALLVATSRSTTQGTTVRARGDVDRILRRGVTGALSHMATWEGNSYWFTHDGQAAVAYRVIGNTAITTGDPLCSADRTADVILEFARWCDDHGLSPVFYSVRDEIAPVFRDLGWALLPVGEETVLHPATFTMKGKKWQDVRSSINRAEKLDVRAEWTTYGALRPAITQQIDDISEQWVAEKDLPELGFTLGGLDELMDRDVALMLAVDSSDRVLAVTSWLPSYRDGEVIGRTLDFMRRRPDSMNGVMEFVIASAALRGRDDGLEFLSLSGAPLATADGSGGAASQTERLLGFLARVLEPAYGFQSLLTFKQKFQPEFVPLVMAYPDPLELPTIGTALARAYLPELSVRQVPKLLRQTR</sequence>
<dbReference type="EMBL" id="AP027732">
    <property type="protein sequence ID" value="BDZ50914.1"/>
    <property type="molecule type" value="Genomic_DNA"/>
</dbReference>
<dbReference type="PANTHER" id="PTHR34697">
    <property type="entry name" value="PHOSPHATIDYLGLYCEROL LYSYLTRANSFERASE"/>
    <property type="match status" value="1"/>
</dbReference>
<feature type="transmembrane region" description="Helical" evidence="6">
    <location>
        <begin position="302"/>
        <end position="321"/>
    </location>
</feature>
<keyword evidence="9" id="KW-1185">Reference proteome</keyword>
<feature type="transmembrane region" description="Helical" evidence="6">
    <location>
        <begin position="71"/>
        <end position="102"/>
    </location>
</feature>
<dbReference type="PANTHER" id="PTHR34697:SF2">
    <property type="entry name" value="PHOSPHATIDYLGLYCEROL LYSYLTRANSFERASE"/>
    <property type="match status" value="1"/>
</dbReference>
<evidence type="ECO:0000256" key="3">
    <source>
        <dbReference type="ARBA" id="ARBA00022692"/>
    </source>
</evidence>
<dbReference type="InterPro" id="IPR051211">
    <property type="entry name" value="PG_lysyltransferase"/>
</dbReference>
<dbReference type="InterPro" id="IPR016181">
    <property type="entry name" value="Acyl_CoA_acyltransferase"/>
</dbReference>
<feature type="transmembrane region" description="Helical" evidence="6">
    <location>
        <begin position="404"/>
        <end position="422"/>
    </location>
</feature>
<dbReference type="InterPro" id="IPR035952">
    <property type="entry name" value="Rhomboid-like_sf"/>
</dbReference>
<feature type="transmembrane region" description="Helical" evidence="6">
    <location>
        <begin position="31"/>
        <end position="51"/>
    </location>
</feature>
<evidence type="ECO:0000256" key="2">
    <source>
        <dbReference type="ARBA" id="ARBA00022475"/>
    </source>
</evidence>
<evidence type="ECO:0000256" key="1">
    <source>
        <dbReference type="ARBA" id="ARBA00004651"/>
    </source>
</evidence>
<dbReference type="RefSeq" id="WP_286343806.1">
    <property type="nucleotide sequence ID" value="NZ_AP027732.1"/>
</dbReference>
<feature type="transmembrane region" description="Helical" evidence="6">
    <location>
        <begin position="151"/>
        <end position="169"/>
    </location>
</feature>
<accession>A0ABM8GRI5</accession>
<feature type="transmembrane region" description="Helical" evidence="6">
    <location>
        <begin position="235"/>
        <end position="254"/>
    </location>
</feature>
<reference evidence="9" key="1">
    <citation type="journal article" date="2019" name="Int. J. Syst. Evol. Microbiol.">
        <title>The Global Catalogue of Microorganisms (GCM) 10K type strain sequencing project: providing services to taxonomists for standard genome sequencing and annotation.</title>
        <authorList>
            <consortium name="The Broad Institute Genomics Platform"/>
            <consortium name="The Broad Institute Genome Sequencing Center for Infectious Disease"/>
            <person name="Wu L."/>
            <person name="Ma J."/>
        </authorList>
    </citation>
    <scope>NUCLEOTIDE SEQUENCE [LARGE SCALE GENOMIC DNA]</scope>
    <source>
        <strain evidence="9">NBRC 108728</strain>
    </source>
</reference>
<evidence type="ECO:0000256" key="6">
    <source>
        <dbReference type="SAM" id="Phobius"/>
    </source>
</evidence>
<dbReference type="Pfam" id="PF09924">
    <property type="entry name" value="LPG_synthase_C"/>
    <property type="match status" value="1"/>
</dbReference>
<feature type="domain" description="Phosphatidylglycerol lysyltransferase C-terminal" evidence="7">
    <location>
        <begin position="510"/>
        <end position="807"/>
    </location>
</feature>
<keyword evidence="2" id="KW-1003">Cell membrane</keyword>
<feature type="transmembrane region" description="Helical" evidence="6">
    <location>
        <begin position="467"/>
        <end position="489"/>
    </location>
</feature>
<name>A0ABM8GRI5_9MICO</name>
<proteinExistence type="predicted"/>
<keyword evidence="4 6" id="KW-1133">Transmembrane helix</keyword>
<feature type="transmembrane region" description="Helical" evidence="6">
    <location>
        <begin position="328"/>
        <end position="349"/>
    </location>
</feature>
<evidence type="ECO:0000256" key="4">
    <source>
        <dbReference type="ARBA" id="ARBA00022989"/>
    </source>
</evidence>
<evidence type="ECO:0000259" key="7">
    <source>
        <dbReference type="Pfam" id="PF09924"/>
    </source>
</evidence>
<dbReference type="InterPro" id="IPR024320">
    <property type="entry name" value="LPG_synthase_C"/>
</dbReference>
<dbReference type="SUPFAM" id="SSF55729">
    <property type="entry name" value="Acyl-CoA N-acyltransferases (Nat)"/>
    <property type="match status" value="1"/>
</dbReference>
<dbReference type="Proteomes" id="UP001321486">
    <property type="component" value="Chromosome"/>
</dbReference>
<dbReference type="Gene3D" id="1.20.1540.10">
    <property type="entry name" value="Rhomboid-like"/>
    <property type="match status" value="1"/>
</dbReference>
<evidence type="ECO:0000256" key="5">
    <source>
        <dbReference type="ARBA" id="ARBA00023136"/>
    </source>
</evidence>
<evidence type="ECO:0000313" key="9">
    <source>
        <dbReference type="Proteomes" id="UP001321486"/>
    </source>
</evidence>
<feature type="transmembrane region" description="Helical" evidence="6">
    <location>
        <begin position="369"/>
        <end position="392"/>
    </location>
</feature>
<gene>
    <name evidence="8" type="ORF">GCM10025867_31550</name>
</gene>
<comment type="subcellular location">
    <subcellularLocation>
        <location evidence="1">Cell membrane</location>
        <topology evidence="1">Multi-pass membrane protein</topology>
    </subcellularLocation>
</comment>
<keyword evidence="5 6" id="KW-0472">Membrane</keyword>
<organism evidence="8 9">
    <name type="scientific">Frondihabitans sucicola</name>
    <dbReference type="NCBI Taxonomy" id="1268041"/>
    <lineage>
        <taxon>Bacteria</taxon>
        <taxon>Bacillati</taxon>
        <taxon>Actinomycetota</taxon>
        <taxon>Actinomycetes</taxon>
        <taxon>Micrococcales</taxon>
        <taxon>Microbacteriaceae</taxon>
        <taxon>Frondihabitans</taxon>
    </lineage>
</organism>
<protein>
    <submittedName>
        <fullName evidence="8">Membrane protein</fullName>
    </submittedName>
</protein>
<keyword evidence="3 6" id="KW-0812">Transmembrane</keyword>
<dbReference type="SUPFAM" id="SSF144091">
    <property type="entry name" value="Rhomboid-like"/>
    <property type="match status" value="1"/>
</dbReference>
<feature type="transmembrane region" description="Helical" evidence="6">
    <location>
        <begin position="114"/>
        <end position="139"/>
    </location>
</feature>
<evidence type="ECO:0000313" key="8">
    <source>
        <dbReference type="EMBL" id="BDZ50914.1"/>
    </source>
</evidence>